<name>A0A1F5PIF4_9BACT</name>
<sequence length="638" mass="67464">MNKLRFKLEMGNDGLRVGIEPLPNTDTKEYAWELVDLFWGTHHNPFTERAMKPGEEIRTDDHGCAVHTIPQDEFAQASTKGYTTLSALIAADRVTEVLPKSGAAQSAPPAQPAQASAAPAPQAAPTAPSGDVANNTQPPTGTLTGTLVDKYNDYGFVESGGDRYFVSRTRIEPSIRSQLYVGSEILFEVDPASQPKRPRDHWEAINVRLTTGQSGATPNVTPALIPAPAVPPSPAPITAPASPSTPAAATSPAVNPVPISMIGTIVKEMGVHGGKLVLGVTLSFVRGNSPAANVAVSLRANDQEVVKPRKEISTTGSGQANFIVDFLKPAEPYCIFLIQVEGHELSHLWSRAAAQPAVAASVPTGTLPQAQSSIATPAAPTTTIASPRSPAPTPQPATSSSGRQFPGLTVDARPGEVTEKAGIRALPVWVTVTYTETKTQKSKEKGKADQKSTHMVPAAGVAVALTVEGKECVTPDPRPTATANGQVYFELPLAHNQQEVNIHVGCEGKNFYSRLKVEGRLTLACDKGVHTQYGTRFNLQARQVLTDDARPGACRIEAQSNGGSDFSLALSGSSQPLNSTGGHVEFESSGDTEVTVLITNLHTNTGGDHVVFRIAGSEVKTEPKYVSAMSLARKKREA</sequence>
<dbReference type="STRING" id="1817828.A2722_02255"/>
<feature type="compositionally biased region" description="Low complexity" evidence="1">
    <location>
        <begin position="103"/>
        <end position="144"/>
    </location>
</feature>
<organism evidence="2 3">
    <name type="scientific">Candidatus Doudnabacteria bacterium RIFCSPHIGHO2_01_FULL_50_11</name>
    <dbReference type="NCBI Taxonomy" id="1817828"/>
    <lineage>
        <taxon>Bacteria</taxon>
        <taxon>Candidatus Doudnaibacteriota</taxon>
    </lineage>
</organism>
<evidence type="ECO:0000256" key="1">
    <source>
        <dbReference type="SAM" id="MobiDB-lite"/>
    </source>
</evidence>
<evidence type="ECO:0000313" key="3">
    <source>
        <dbReference type="Proteomes" id="UP000178377"/>
    </source>
</evidence>
<reference evidence="2 3" key="1">
    <citation type="journal article" date="2016" name="Nat. Commun.">
        <title>Thousands of microbial genomes shed light on interconnected biogeochemical processes in an aquifer system.</title>
        <authorList>
            <person name="Anantharaman K."/>
            <person name="Brown C.T."/>
            <person name="Hug L.A."/>
            <person name="Sharon I."/>
            <person name="Castelle C.J."/>
            <person name="Probst A.J."/>
            <person name="Thomas B.C."/>
            <person name="Singh A."/>
            <person name="Wilkins M.J."/>
            <person name="Karaoz U."/>
            <person name="Brodie E.L."/>
            <person name="Williams K.H."/>
            <person name="Hubbard S.S."/>
            <person name="Banfield J.F."/>
        </authorList>
    </citation>
    <scope>NUCLEOTIDE SEQUENCE [LARGE SCALE GENOMIC DNA]</scope>
</reference>
<evidence type="ECO:0000313" key="2">
    <source>
        <dbReference type="EMBL" id="OGE89649.1"/>
    </source>
</evidence>
<protein>
    <submittedName>
        <fullName evidence="2">Uncharacterized protein</fullName>
    </submittedName>
</protein>
<feature type="region of interest" description="Disordered" evidence="1">
    <location>
        <begin position="100"/>
        <end position="144"/>
    </location>
</feature>
<feature type="compositionally biased region" description="Low complexity" evidence="1">
    <location>
        <begin position="368"/>
        <end position="388"/>
    </location>
</feature>
<dbReference type="EMBL" id="MFEO01000018">
    <property type="protein sequence ID" value="OGE89649.1"/>
    <property type="molecule type" value="Genomic_DNA"/>
</dbReference>
<proteinExistence type="predicted"/>
<dbReference type="AlphaFoldDB" id="A0A1F5PIF4"/>
<comment type="caution">
    <text evidence="2">The sequence shown here is derived from an EMBL/GenBank/DDBJ whole genome shotgun (WGS) entry which is preliminary data.</text>
</comment>
<accession>A0A1F5PIF4</accession>
<gene>
    <name evidence="2" type="ORF">A2722_02255</name>
</gene>
<dbReference type="Proteomes" id="UP000178377">
    <property type="component" value="Unassembled WGS sequence"/>
</dbReference>
<feature type="region of interest" description="Disordered" evidence="1">
    <location>
        <begin position="368"/>
        <end position="407"/>
    </location>
</feature>